<sequence length="178" mass="20227">MPVPTLSPAAPSAPSAHPPSAPPSKNTTQICKRLYLEYTCGCKYLSPSCACCASQQQLKLQPTHCDSAWRFEDAVVRRRNFRFHCRACQLAPLERDVVVARERYLGLFGEYGMDWKEIEMEVLKEAYREVQKARGRMERWKGKVERCVGSLEGWERVGNEAREEGQGEDGKGNGDEER</sequence>
<dbReference type="Proteomes" id="UP000799441">
    <property type="component" value="Unassembled WGS sequence"/>
</dbReference>
<protein>
    <submittedName>
        <fullName evidence="2">Uncharacterized protein</fullName>
    </submittedName>
</protein>
<accession>A0A9P4QDS5</accession>
<reference evidence="2" key="1">
    <citation type="journal article" date="2020" name="Stud. Mycol.">
        <title>101 Dothideomycetes genomes: a test case for predicting lifestyles and emergence of pathogens.</title>
        <authorList>
            <person name="Haridas S."/>
            <person name="Albert R."/>
            <person name="Binder M."/>
            <person name="Bloem J."/>
            <person name="Labutti K."/>
            <person name="Salamov A."/>
            <person name="Andreopoulos B."/>
            <person name="Baker S."/>
            <person name="Barry K."/>
            <person name="Bills G."/>
            <person name="Bluhm B."/>
            <person name="Cannon C."/>
            <person name="Castanera R."/>
            <person name="Culley D."/>
            <person name="Daum C."/>
            <person name="Ezra D."/>
            <person name="Gonzalez J."/>
            <person name="Henrissat B."/>
            <person name="Kuo A."/>
            <person name="Liang C."/>
            <person name="Lipzen A."/>
            <person name="Lutzoni F."/>
            <person name="Magnuson J."/>
            <person name="Mondo S."/>
            <person name="Nolan M."/>
            <person name="Ohm R."/>
            <person name="Pangilinan J."/>
            <person name="Park H.-J."/>
            <person name="Ramirez L."/>
            <person name="Alfaro M."/>
            <person name="Sun H."/>
            <person name="Tritt A."/>
            <person name="Yoshinaga Y."/>
            <person name="Zwiers L.-H."/>
            <person name="Turgeon B."/>
            <person name="Goodwin S."/>
            <person name="Spatafora J."/>
            <person name="Crous P."/>
            <person name="Grigoriev I."/>
        </authorList>
    </citation>
    <scope>NUCLEOTIDE SEQUENCE</scope>
    <source>
        <strain evidence="2">CBS 116435</strain>
    </source>
</reference>
<gene>
    <name evidence="2" type="ORF">K431DRAFT_283220</name>
</gene>
<feature type="region of interest" description="Disordered" evidence="1">
    <location>
        <begin position="158"/>
        <end position="178"/>
    </location>
</feature>
<dbReference type="AlphaFoldDB" id="A0A9P4QDS5"/>
<feature type="region of interest" description="Disordered" evidence="1">
    <location>
        <begin position="1"/>
        <end position="25"/>
    </location>
</feature>
<comment type="caution">
    <text evidence="2">The sequence shown here is derived from an EMBL/GenBank/DDBJ whole genome shotgun (WGS) entry which is preliminary data.</text>
</comment>
<name>A0A9P4QDS5_9PEZI</name>
<evidence type="ECO:0000313" key="3">
    <source>
        <dbReference type="Proteomes" id="UP000799441"/>
    </source>
</evidence>
<evidence type="ECO:0000256" key="1">
    <source>
        <dbReference type="SAM" id="MobiDB-lite"/>
    </source>
</evidence>
<dbReference type="EMBL" id="MU003778">
    <property type="protein sequence ID" value="KAF2723056.1"/>
    <property type="molecule type" value="Genomic_DNA"/>
</dbReference>
<proteinExistence type="predicted"/>
<keyword evidence="3" id="KW-1185">Reference proteome</keyword>
<organism evidence="2 3">
    <name type="scientific">Polychaeton citri CBS 116435</name>
    <dbReference type="NCBI Taxonomy" id="1314669"/>
    <lineage>
        <taxon>Eukaryota</taxon>
        <taxon>Fungi</taxon>
        <taxon>Dikarya</taxon>
        <taxon>Ascomycota</taxon>
        <taxon>Pezizomycotina</taxon>
        <taxon>Dothideomycetes</taxon>
        <taxon>Dothideomycetidae</taxon>
        <taxon>Capnodiales</taxon>
        <taxon>Capnodiaceae</taxon>
        <taxon>Polychaeton</taxon>
    </lineage>
</organism>
<evidence type="ECO:0000313" key="2">
    <source>
        <dbReference type="EMBL" id="KAF2723056.1"/>
    </source>
</evidence>